<gene>
    <name evidence="2" type="ORF">ECRASSUSDP1_LOCUS3369</name>
</gene>
<dbReference type="Proteomes" id="UP001295684">
    <property type="component" value="Unassembled WGS sequence"/>
</dbReference>
<name>A0AAD1U4B2_EUPCR</name>
<evidence type="ECO:0000313" key="3">
    <source>
        <dbReference type="Proteomes" id="UP001295684"/>
    </source>
</evidence>
<proteinExistence type="predicted"/>
<sequence>MSKERPIGLVETENPVHDVSTEESDDSEEICLNIQKQKTLPQKEEKSLGSIFRMKLSSVLKSTFPVPIPEKPKLNKKKNTQKPGFLQIKKREIKDVTKMLESFTSIMGGISAPHNVRHIMTFISKADKPEEKYVIGMMINLTNRRDVIEILSEYNSLEILFNWFKEEEEDTPVKNSLCHCLIRLVKYARYRDLLKKIAEFVDNSSMKQTNLTWTSLFKKLKIYTLKRHDFLNQSDVIDLIECEVYKQKEPKTIIMEALEVIKAQMIKKNVYNKSALLNHKADQKSKSVRFKNDENLSTTTIFAQNDEPSLVTLGIPIDTDASLVHPSTKEILREINKQCPLEHRETSLAKIICHKINNQNTEAIKEMRLIDHKLTKLPQEYLPKNSCAIIGRTEIKPLKEVIKLKTTDSTKVFPFTIKKGILLSAIHKESVSCKNEANLSEELSDFKNGFINWSPKSLDALFNDILKYSSSAIKTILNPSSRKSQLSEQEFIDIKTTRLFLICKIKKYMLLGATKANNTIIDSLLVSVANDCNTEYTKNSFRVFKIMLNYCKKNNLNPALLEKLSKALIKEILNGYGSEDILEKIETNELKDLILA</sequence>
<evidence type="ECO:0000313" key="2">
    <source>
        <dbReference type="EMBL" id="CAI2362052.1"/>
    </source>
</evidence>
<reference evidence="2" key="1">
    <citation type="submission" date="2023-07" db="EMBL/GenBank/DDBJ databases">
        <authorList>
            <consortium name="AG Swart"/>
            <person name="Singh M."/>
            <person name="Singh A."/>
            <person name="Seah K."/>
            <person name="Emmerich C."/>
        </authorList>
    </citation>
    <scope>NUCLEOTIDE SEQUENCE</scope>
    <source>
        <strain evidence="2">DP1</strain>
    </source>
</reference>
<protein>
    <submittedName>
        <fullName evidence="2">Uncharacterized protein</fullName>
    </submittedName>
</protein>
<comment type="caution">
    <text evidence="2">The sequence shown here is derived from an EMBL/GenBank/DDBJ whole genome shotgun (WGS) entry which is preliminary data.</text>
</comment>
<dbReference type="AlphaFoldDB" id="A0AAD1U4B2"/>
<keyword evidence="3" id="KW-1185">Reference proteome</keyword>
<organism evidence="2 3">
    <name type="scientific">Euplotes crassus</name>
    <dbReference type="NCBI Taxonomy" id="5936"/>
    <lineage>
        <taxon>Eukaryota</taxon>
        <taxon>Sar</taxon>
        <taxon>Alveolata</taxon>
        <taxon>Ciliophora</taxon>
        <taxon>Intramacronucleata</taxon>
        <taxon>Spirotrichea</taxon>
        <taxon>Hypotrichia</taxon>
        <taxon>Euplotida</taxon>
        <taxon>Euplotidae</taxon>
        <taxon>Moneuplotes</taxon>
    </lineage>
</organism>
<feature type="region of interest" description="Disordered" evidence="1">
    <location>
        <begin position="1"/>
        <end position="28"/>
    </location>
</feature>
<dbReference type="EMBL" id="CAMPGE010003229">
    <property type="protein sequence ID" value="CAI2362052.1"/>
    <property type="molecule type" value="Genomic_DNA"/>
</dbReference>
<evidence type="ECO:0000256" key="1">
    <source>
        <dbReference type="SAM" id="MobiDB-lite"/>
    </source>
</evidence>
<accession>A0AAD1U4B2</accession>